<dbReference type="SUPFAM" id="SSF55394">
    <property type="entry name" value="Bactericidal permeability-increasing protein, BPI"/>
    <property type="match status" value="1"/>
</dbReference>
<name>A0A2Z4FLT0_9DELT</name>
<organism evidence="2 3">
    <name type="scientific">Bradymonas sediminis</name>
    <dbReference type="NCBI Taxonomy" id="1548548"/>
    <lineage>
        <taxon>Bacteria</taxon>
        <taxon>Deltaproteobacteria</taxon>
        <taxon>Bradymonadales</taxon>
        <taxon>Bradymonadaceae</taxon>
        <taxon>Bradymonas</taxon>
    </lineage>
</organism>
<dbReference type="GO" id="GO:0008289">
    <property type="term" value="F:lipid binding"/>
    <property type="evidence" value="ECO:0007669"/>
    <property type="project" value="InterPro"/>
</dbReference>
<dbReference type="InterPro" id="IPR017943">
    <property type="entry name" value="Bactericidal_perm-incr_a/b_dom"/>
</dbReference>
<gene>
    <name evidence="2" type="ORF">DN745_10330</name>
</gene>
<sequence>MVGLLGFAVSCGGDEKANAWDINDSDATSDADVIEGGDAEDSEDVTPVVNPVPVSVETALSPSSAAAGSTVMVDCQLLDADGAPVATPQDAEPQLVYAPEQSFLPSTSLELVPVVVGQAKIACQFPSLSLVDETPATLEIVPGAVSRVVTQLDRNIMRAGESATATCSAFDAHGNPVPDAPTNVTVDSSGSGVEVDGLTVTITQSGVHEVVCTVDGANEELGQSLEVNPALPAQLAVSKVPDLPFYDIGQVVEVATIVTDSYGNVVESAPVSFAELSPAIGQDHSFGHGKFRFHQEGIYTVRATVDPPTLNDVVLSESVDIEVNGQGPTIECVSPANGDMLHAAPGSNVKFLGKVSDTQGISEVSVNGVTVNVDANGRFTHDITSRFGINFVDVRAIDAAGPDFGQENSGTCAFLVSDNWGPESASMDDAVSLWLGQQAVDDRNINDPLDSLNDVLHTVLSSDGLKNQLHSTLAAQNPLASGCYDLPWPLSCARYRVDYRSSRIDGPHNTALTLIQNGLNLHAVIRNFEIELRVDSVVNATGKLRIESLTGDLDLTLSMRGGRPTITLRPGSVQVTSRNVRTSINGLPGWLNNIISNMVQNRVQAMVETQVENFLTNQLQGVLDSLVSGLDITALGATFDVPRLDGAGNIGLGFGVNFSSLSVNSARALFGLGTQFTANPVTRATPSLGIAMPPGPSLLTSNPLRPIAAGVHVGALNGVLHTLWRGGLFDATISSNAIGSTFPPGTAIEISTALPPVAQLNGPRELDLMLGAMRMSIVYPGLFDEPVEMYIGALAHTGVDVAQVGSNATLNFSNIVISELYFSPIDITLDAQSRAVLEGFLRDVLQDLIDTSLNNALPALPIPSFTLPTTLNTYGLPGGSALGIRNPELGGGGLHLQIKGNFGVLP</sequence>
<dbReference type="KEGG" id="bsed:DN745_10330"/>
<evidence type="ECO:0000313" key="3">
    <source>
        <dbReference type="Proteomes" id="UP000249799"/>
    </source>
</evidence>
<dbReference type="EMBL" id="CP030032">
    <property type="protein sequence ID" value="AWV89716.1"/>
    <property type="molecule type" value="Genomic_DNA"/>
</dbReference>
<dbReference type="Proteomes" id="UP000249799">
    <property type="component" value="Chromosome"/>
</dbReference>
<feature type="region of interest" description="Disordered" evidence="1">
    <location>
        <begin position="18"/>
        <end position="44"/>
    </location>
</feature>
<keyword evidence="3" id="KW-1185">Reference proteome</keyword>
<proteinExistence type="predicted"/>
<dbReference type="Gene3D" id="2.60.40.10">
    <property type="entry name" value="Immunoglobulins"/>
    <property type="match status" value="2"/>
</dbReference>
<reference evidence="2 3" key="1">
    <citation type="submission" date="2018-06" db="EMBL/GenBank/DDBJ databases">
        <title>Lujinxingia sediminis gen. nov. sp. nov., a new facultative anaerobic member of the class Deltaproteobacteria, and proposal of Lujinxingaceae fam. nov.</title>
        <authorList>
            <person name="Guo L.-Y."/>
            <person name="Li C.-M."/>
            <person name="Wang S."/>
            <person name="Du Z.-J."/>
        </authorList>
    </citation>
    <scope>NUCLEOTIDE SEQUENCE [LARGE SCALE GENOMIC DNA]</scope>
    <source>
        <strain evidence="2 3">FA350</strain>
    </source>
</reference>
<dbReference type="OrthoDB" id="5477231at2"/>
<evidence type="ECO:0000313" key="2">
    <source>
        <dbReference type="EMBL" id="AWV89716.1"/>
    </source>
</evidence>
<accession>A0A2Z4FLT0</accession>
<feature type="compositionally biased region" description="Acidic residues" evidence="1">
    <location>
        <begin position="23"/>
        <end position="44"/>
    </location>
</feature>
<dbReference type="InterPro" id="IPR013783">
    <property type="entry name" value="Ig-like_fold"/>
</dbReference>
<dbReference type="AlphaFoldDB" id="A0A2Z4FLT0"/>
<protein>
    <submittedName>
        <fullName evidence="2">Uncharacterized protein</fullName>
    </submittedName>
</protein>
<evidence type="ECO:0000256" key="1">
    <source>
        <dbReference type="SAM" id="MobiDB-lite"/>
    </source>
</evidence>
<dbReference type="Gene3D" id="3.15.10.10">
    <property type="entry name" value="Bactericidal permeability-increasing protein, domain 1"/>
    <property type="match status" value="1"/>
</dbReference>
<dbReference type="RefSeq" id="WP_111334599.1">
    <property type="nucleotide sequence ID" value="NZ_CP030032.1"/>
</dbReference>